<evidence type="ECO:0000256" key="5">
    <source>
        <dbReference type="SAM" id="SignalP"/>
    </source>
</evidence>
<organism evidence="6 7">
    <name type="scientific">Clostridium uliginosum</name>
    <dbReference type="NCBI Taxonomy" id="119641"/>
    <lineage>
        <taxon>Bacteria</taxon>
        <taxon>Bacillati</taxon>
        <taxon>Bacillota</taxon>
        <taxon>Clostridia</taxon>
        <taxon>Eubacteriales</taxon>
        <taxon>Clostridiaceae</taxon>
        <taxon>Clostridium</taxon>
    </lineage>
</organism>
<keyword evidence="7" id="KW-1185">Reference proteome</keyword>
<protein>
    <submittedName>
        <fullName evidence="6">Molybdate transport system substrate-binding protein</fullName>
    </submittedName>
</protein>
<dbReference type="PANTHER" id="PTHR30632">
    <property type="entry name" value="MOLYBDATE-BINDING PERIPLASMIC PROTEIN"/>
    <property type="match status" value="1"/>
</dbReference>
<feature type="binding site" evidence="4">
    <location>
        <position position="205"/>
    </location>
    <ligand>
        <name>molybdate</name>
        <dbReference type="ChEBI" id="CHEBI:36264"/>
    </ligand>
</feature>
<dbReference type="STRING" id="119641.SAMN05421842_10365"/>
<dbReference type="GO" id="GO:0030973">
    <property type="term" value="F:molybdate ion binding"/>
    <property type="evidence" value="ECO:0007669"/>
    <property type="project" value="TreeGrafter"/>
</dbReference>
<dbReference type="Proteomes" id="UP000199263">
    <property type="component" value="Unassembled WGS sequence"/>
</dbReference>
<evidence type="ECO:0000256" key="3">
    <source>
        <dbReference type="ARBA" id="ARBA00022729"/>
    </source>
</evidence>
<dbReference type="CDD" id="cd13538">
    <property type="entry name" value="PBP2_ModA_like_1"/>
    <property type="match status" value="1"/>
</dbReference>
<reference evidence="6 7" key="1">
    <citation type="submission" date="2016-10" db="EMBL/GenBank/DDBJ databases">
        <authorList>
            <person name="de Groot N.N."/>
        </authorList>
    </citation>
    <scope>NUCLEOTIDE SEQUENCE [LARGE SCALE GENOMIC DNA]</scope>
    <source>
        <strain evidence="6 7">DSM 12992</strain>
    </source>
</reference>
<name>A0A1I1ISM7_9CLOT</name>
<dbReference type="AlphaFoldDB" id="A0A1I1ISM7"/>
<evidence type="ECO:0000256" key="4">
    <source>
        <dbReference type="PIRSR" id="PIRSR004846-1"/>
    </source>
</evidence>
<evidence type="ECO:0000313" key="6">
    <source>
        <dbReference type="EMBL" id="SFC39277.1"/>
    </source>
</evidence>
<feature type="binding site" evidence="4">
    <location>
        <position position="46"/>
    </location>
    <ligand>
        <name>molybdate</name>
        <dbReference type="ChEBI" id="CHEBI:36264"/>
    </ligand>
</feature>
<keyword evidence="2 4" id="KW-0479">Metal-binding</keyword>
<dbReference type="EMBL" id="FOMG01000003">
    <property type="protein sequence ID" value="SFC39277.1"/>
    <property type="molecule type" value="Genomic_DNA"/>
</dbReference>
<gene>
    <name evidence="6" type="ORF">SAMN05421842_10365</name>
</gene>
<dbReference type="GO" id="GO:0046872">
    <property type="term" value="F:metal ion binding"/>
    <property type="evidence" value="ECO:0007669"/>
    <property type="project" value="UniProtKB-KW"/>
</dbReference>
<evidence type="ECO:0000256" key="1">
    <source>
        <dbReference type="ARBA" id="ARBA00009175"/>
    </source>
</evidence>
<dbReference type="Pfam" id="PF13531">
    <property type="entry name" value="SBP_bac_11"/>
    <property type="match status" value="1"/>
</dbReference>
<dbReference type="NCBIfam" id="TIGR01256">
    <property type="entry name" value="modA"/>
    <property type="match status" value="1"/>
</dbReference>
<sequence length="270" mass="29721">MNKMVRRNKIRNICVFLIIGMISVSLNGCGAGKAKDKSVTVFAAASLTECFTEVGKELKKDKNIDAVFNFAGSQALVTSIEQGSKADVFASANTKYMDKLKESDTVSESVIFAENNIVLCKNKNSKVTVDKFEDLSKPGVKIIAGDKSVPVGNYFYKALDNQLSEKSINQDTYTNIVSNIKSNELDVKSVVSKVALGEGDIGIVYRTDVNENNKQDLDIIELKEFENLNVQYPIATINKCNNSKEAKEFIDYLTGAKGKEILTKHGFKVD</sequence>
<dbReference type="RefSeq" id="WP_090088704.1">
    <property type="nucleotide sequence ID" value="NZ_FOMG01000003.1"/>
</dbReference>
<dbReference type="OrthoDB" id="9785015at2"/>
<keyword evidence="3 5" id="KW-0732">Signal</keyword>
<dbReference type="PIRSF" id="PIRSF004846">
    <property type="entry name" value="ModA"/>
    <property type="match status" value="1"/>
</dbReference>
<feature type="binding site" evidence="4">
    <location>
        <position position="73"/>
    </location>
    <ligand>
        <name>molybdate</name>
        <dbReference type="ChEBI" id="CHEBI:36264"/>
    </ligand>
</feature>
<evidence type="ECO:0000256" key="2">
    <source>
        <dbReference type="ARBA" id="ARBA00022723"/>
    </source>
</evidence>
<keyword evidence="4" id="KW-0500">Molybdenum</keyword>
<comment type="similarity">
    <text evidence="1">Belongs to the bacterial solute-binding protein ModA family.</text>
</comment>
<dbReference type="InterPro" id="IPR050682">
    <property type="entry name" value="ModA/WtpA"/>
</dbReference>
<feature type="chain" id="PRO_5038588188" evidence="5">
    <location>
        <begin position="28"/>
        <end position="270"/>
    </location>
</feature>
<proteinExistence type="inferred from homology"/>
<accession>A0A1I1ISM7</accession>
<evidence type="ECO:0000313" key="7">
    <source>
        <dbReference type="Proteomes" id="UP000199263"/>
    </source>
</evidence>
<dbReference type="GO" id="GO:0015689">
    <property type="term" value="P:molybdate ion transport"/>
    <property type="evidence" value="ECO:0007669"/>
    <property type="project" value="InterPro"/>
</dbReference>
<dbReference type="Gene3D" id="3.40.190.10">
    <property type="entry name" value="Periplasmic binding protein-like II"/>
    <property type="match status" value="2"/>
</dbReference>
<feature type="signal peptide" evidence="5">
    <location>
        <begin position="1"/>
        <end position="27"/>
    </location>
</feature>
<feature type="binding site" evidence="4">
    <location>
        <position position="187"/>
    </location>
    <ligand>
        <name>molybdate</name>
        <dbReference type="ChEBI" id="CHEBI:36264"/>
    </ligand>
</feature>
<dbReference type="SUPFAM" id="SSF53850">
    <property type="entry name" value="Periplasmic binding protein-like II"/>
    <property type="match status" value="1"/>
</dbReference>
<dbReference type="InterPro" id="IPR005950">
    <property type="entry name" value="ModA"/>
</dbReference>
<dbReference type="PANTHER" id="PTHR30632:SF0">
    <property type="entry name" value="SULFATE-BINDING PROTEIN"/>
    <property type="match status" value="1"/>
</dbReference>